<protein>
    <recommendedName>
        <fullName evidence="5">Secreted protein</fullName>
    </recommendedName>
</protein>
<evidence type="ECO:0000256" key="2">
    <source>
        <dbReference type="SAM" id="SignalP"/>
    </source>
</evidence>
<name>A0ABY8VE86_9CORY</name>
<dbReference type="PROSITE" id="PS51257">
    <property type="entry name" value="PROKAR_LIPOPROTEIN"/>
    <property type="match status" value="1"/>
</dbReference>
<feature type="compositionally biased region" description="Basic and acidic residues" evidence="1">
    <location>
        <begin position="48"/>
        <end position="61"/>
    </location>
</feature>
<keyword evidence="4" id="KW-1185">Reference proteome</keyword>
<dbReference type="RefSeq" id="WP_284823678.1">
    <property type="nucleotide sequence ID" value="NZ_CP126969.1"/>
</dbReference>
<dbReference type="Proteomes" id="UP001225598">
    <property type="component" value="Chromosome"/>
</dbReference>
<feature type="compositionally biased region" description="Polar residues" evidence="1">
    <location>
        <begin position="97"/>
        <end position="109"/>
    </location>
</feature>
<evidence type="ECO:0000256" key="1">
    <source>
        <dbReference type="SAM" id="MobiDB-lite"/>
    </source>
</evidence>
<feature type="compositionally biased region" description="Low complexity" evidence="1">
    <location>
        <begin position="33"/>
        <end position="47"/>
    </location>
</feature>
<gene>
    <name evidence="3" type="ORF">QP027_07295</name>
</gene>
<sequence length="235" mass="24595">MKVSTKTKKTIAAAALVLPLALSACGSDESETKTASDATEATASKAADSSKAKSSETKESTESTESATSEEKPEGEDKDKPADPNTPPGENLGPQGDPNTVENPFNNGQAPIADIQPLQSGVEGSPEVTAEIRAVIDDLYAQNTLKGMTDAMLNNTCARVIDENGGPQAFDTGSMPDMSFAELGIDTSQNYVENVSDVKVDGNRASATVSVHTKDGPSHATQIFEHENGSWKMCN</sequence>
<reference evidence="3 4" key="1">
    <citation type="submission" date="2023-05" db="EMBL/GenBank/DDBJ databases">
        <title>Corynebacterium suedekumii sp. nov. and Corynebacterium breve sp. nov. isolated from raw cow's milk.</title>
        <authorList>
            <person name="Baer M.K."/>
            <person name="Mehl L."/>
            <person name="Hellmuth R."/>
            <person name="Marke G."/>
            <person name="Lipski A."/>
        </authorList>
    </citation>
    <scope>NUCLEOTIDE SEQUENCE [LARGE SCALE GENOMIC DNA]</scope>
    <source>
        <strain evidence="3 4">R4</strain>
    </source>
</reference>
<feature type="chain" id="PRO_5045112000" description="Secreted protein" evidence="2">
    <location>
        <begin position="25"/>
        <end position="235"/>
    </location>
</feature>
<evidence type="ECO:0000313" key="4">
    <source>
        <dbReference type="Proteomes" id="UP001225598"/>
    </source>
</evidence>
<proteinExistence type="predicted"/>
<evidence type="ECO:0000313" key="3">
    <source>
        <dbReference type="EMBL" id="WIM66938.1"/>
    </source>
</evidence>
<evidence type="ECO:0008006" key="5">
    <source>
        <dbReference type="Google" id="ProtNLM"/>
    </source>
</evidence>
<feature type="region of interest" description="Disordered" evidence="1">
    <location>
        <begin position="26"/>
        <end position="112"/>
    </location>
</feature>
<dbReference type="EMBL" id="CP126969">
    <property type="protein sequence ID" value="WIM66938.1"/>
    <property type="molecule type" value="Genomic_DNA"/>
</dbReference>
<keyword evidence="2" id="KW-0732">Signal</keyword>
<feature type="compositionally biased region" description="Basic and acidic residues" evidence="1">
    <location>
        <begin position="69"/>
        <end position="82"/>
    </location>
</feature>
<organism evidence="3 4">
    <name type="scientific">Corynebacterium breve</name>
    <dbReference type="NCBI Taxonomy" id="3049799"/>
    <lineage>
        <taxon>Bacteria</taxon>
        <taxon>Bacillati</taxon>
        <taxon>Actinomycetota</taxon>
        <taxon>Actinomycetes</taxon>
        <taxon>Mycobacteriales</taxon>
        <taxon>Corynebacteriaceae</taxon>
        <taxon>Corynebacterium</taxon>
    </lineage>
</organism>
<feature type="signal peptide" evidence="2">
    <location>
        <begin position="1"/>
        <end position="24"/>
    </location>
</feature>
<accession>A0ABY8VE86</accession>